<dbReference type="VEuPathDB" id="FungiDB:HGUI_01744"/>
<gene>
    <name evidence="2" type="ORF">HGUI_01744</name>
</gene>
<name>A0A1L0AZJ5_9ASCO</name>
<feature type="region of interest" description="Disordered" evidence="1">
    <location>
        <begin position="427"/>
        <end position="454"/>
    </location>
</feature>
<sequence length="669" mass="77766">MVNKAKVYIPDVHHKAYFEAINLIDEFNYQAEVINSKKQKYFKEINYNPESFQFAKSRSYNTHPEFDLMNIENVINQDEEYEVINFAIENYKYKKVVNENQFTQSLFHAVHVSQHCQIIPSSFQSLSTCIREVIKGWTNGDSLKDNLICDTFNVMTYENIAYNYRDLSLDAKKLIDKEMRMISISIYHPFSRQSDAVNFTVMIPKKCMAIIEKELWLQIPDLVSAGDEVKQIQQAKFPIKLIDTFEFDIPCKKETPIVRFVSNYNFHPLWTYPVESMLIASKKKMLYSIYLSCEHRRALKKAIEMGVIKFHPLLENFVMPVKRIKRAPFTDRQSIKLKELKKFEKDNFLTKKTDMEIVNSYKMAPYSLDPKNHMNGQSYRNESTESKRLYGGVKCKLFDDYLISCLTLEEIKQLDLKHQRKHDEKIKDLEHLSESTSSTTTPGKHENSSSEFRFNQLEKDILTNNKTTPLYIEGDCAEFPERLADVDDILLFMKKSTRSNKNSYKLNPTSSTFTPNNVPRNMSGALIVNNSGDDATLKQKTSKKVTKPKKAKKKIQPPEITQIEEITTINPLDLQRSPFLSQITQTGGFDNESFSNFDIDSDYKSWKLNPNFIEYDLSNTSLSTKGEIEFELDMDEFINDIANSNKSVQGSDNGSYKQNDQHCFNDVYN</sequence>
<keyword evidence="3" id="KW-1185">Reference proteome</keyword>
<feature type="region of interest" description="Disordered" evidence="1">
    <location>
        <begin position="537"/>
        <end position="556"/>
    </location>
</feature>
<evidence type="ECO:0000313" key="3">
    <source>
        <dbReference type="Proteomes" id="UP000183365"/>
    </source>
</evidence>
<reference evidence="3" key="1">
    <citation type="submission" date="2016-11" db="EMBL/GenBank/DDBJ databases">
        <authorList>
            <person name="Guldener U."/>
        </authorList>
    </citation>
    <scope>NUCLEOTIDE SEQUENCE [LARGE SCALE GENOMIC DNA]</scope>
</reference>
<dbReference type="EMBL" id="FQNF01000025">
    <property type="protein sequence ID" value="SGZ39544.1"/>
    <property type="molecule type" value="Genomic_DNA"/>
</dbReference>
<evidence type="ECO:0000313" key="2">
    <source>
        <dbReference type="EMBL" id="SGZ39544.1"/>
    </source>
</evidence>
<dbReference type="OrthoDB" id="10358113at2759"/>
<organism evidence="2 3">
    <name type="scientific">Hanseniaspora guilliermondii</name>
    <dbReference type="NCBI Taxonomy" id="56406"/>
    <lineage>
        <taxon>Eukaryota</taxon>
        <taxon>Fungi</taxon>
        <taxon>Dikarya</taxon>
        <taxon>Ascomycota</taxon>
        <taxon>Saccharomycotina</taxon>
        <taxon>Saccharomycetes</taxon>
        <taxon>Saccharomycodales</taxon>
        <taxon>Saccharomycodaceae</taxon>
        <taxon>Hanseniaspora</taxon>
    </lineage>
</organism>
<protein>
    <submittedName>
        <fullName evidence="2">Uncharacterized protein</fullName>
    </submittedName>
</protein>
<accession>A0A1L0AZJ5</accession>
<proteinExistence type="predicted"/>
<dbReference type="Proteomes" id="UP000183365">
    <property type="component" value="Unassembled WGS sequence"/>
</dbReference>
<dbReference type="AlphaFoldDB" id="A0A1L0AZJ5"/>
<evidence type="ECO:0000256" key="1">
    <source>
        <dbReference type="SAM" id="MobiDB-lite"/>
    </source>
</evidence>
<feature type="compositionally biased region" description="Basic residues" evidence="1">
    <location>
        <begin position="540"/>
        <end position="555"/>
    </location>
</feature>